<sequence length="113" mass="12738">MRNEFRVYFFILRPFLHRKQTLAIDSSKAVLITGCDSGLGLKAANYLHELGFTVICCCLSLQSDGCISLLSKNDRKRMLIVQMDVTNEESVNAAKQSVEKFFDENNIKGCVLN</sequence>
<keyword evidence="2" id="KW-1185">Reference proteome</keyword>
<dbReference type="Pfam" id="PF00106">
    <property type="entry name" value="adh_short"/>
    <property type="match status" value="1"/>
</dbReference>
<reference evidence="1 2" key="1">
    <citation type="journal article" date="2018" name="Gigascience">
        <title>Genomes of trombidid mites reveal novel predicted allergens and laterally-transferred genes associated with secondary metabolism.</title>
        <authorList>
            <person name="Dong X."/>
            <person name="Chaisiri K."/>
            <person name="Xia D."/>
            <person name="Armstrong S.D."/>
            <person name="Fang Y."/>
            <person name="Donnelly M.J."/>
            <person name="Kadowaki T."/>
            <person name="McGarry J.W."/>
            <person name="Darby A.C."/>
            <person name="Makepeace B.L."/>
        </authorList>
    </citation>
    <scope>NUCLEOTIDE SEQUENCE [LARGE SCALE GENOMIC DNA]</scope>
    <source>
        <strain evidence="1">UoL-WK</strain>
    </source>
</reference>
<evidence type="ECO:0008006" key="3">
    <source>
        <dbReference type="Google" id="ProtNLM"/>
    </source>
</evidence>
<dbReference type="PANTHER" id="PTHR43313">
    <property type="entry name" value="SHORT-CHAIN DEHYDROGENASE/REDUCTASE FAMILY 9C"/>
    <property type="match status" value="1"/>
</dbReference>
<dbReference type="Gene3D" id="3.40.50.720">
    <property type="entry name" value="NAD(P)-binding Rossmann-like Domain"/>
    <property type="match status" value="1"/>
</dbReference>
<dbReference type="GO" id="GO:0008202">
    <property type="term" value="P:steroid metabolic process"/>
    <property type="evidence" value="ECO:0007669"/>
    <property type="project" value="TreeGrafter"/>
</dbReference>
<dbReference type="GO" id="GO:0016491">
    <property type="term" value="F:oxidoreductase activity"/>
    <property type="evidence" value="ECO:0007669"/>
    <property type="project" value="TreeGrafter"/>
</dbReference>
<dbReference type="InterPro" id="IPR036291">
    <property type="entry name" value="NAD(P)-bd_dom_sf"/>
</dbReference>
<accession>A0A3S3PKT4</accession>
<dbReference type="OrthoDB" id="294295at2759"/>
<protein>
    <recommendedName>
        <fullName evidence="3">D-beta-hydroxybutyrate dehydrogenase-like protein</fullName>
    </recommendedName>
</protein>
<dbReference type="EMBL" id="NCKU01006596">
    <property type="protein sequence ID" value="RWS03334.1"/>
    <property type="molecule type" value="Genomic_DNA"/>
</dbReference>
<organism evidence="1 2">
    <name type="scientific">Dinothrombium tinctorium</name>
    <dbReference type="NCBI Taxonomy" id="1965070"/>
    <lineage>
        <taxon>Eukaryota</taxon>
        <taxon>Metazoa</taxon>
        <taxon>Ecdysozoa</taxon>
        <taxon>Arthropoda</taxon>
        <taxon>Chelicerata</taxon>
        <taxon>Arachnida</taxon>
        <taxon>Acari</taxon>
        <taxon>Acariformes</taxon>
        <taxon>Trombidiformes</taxon>
        <taxon>Prostigmata</taxon>
        <taxon>Anystina</taxon>
        <taxon>Parasitengona</taxon>
        <taxon>Trombidioidea</taxon>
        <taxon>Trombidiidae</taxon>
        <taxon>Dinothrombium</taxon>
    </lineage>
</organism>
<dbReference type="SUPFAM" id="SSF51735">
    <property type="entry name" value="NAD(P)-binding Rossmann-fold domains"/>
    <property type="match status" value="1"/>
</dbReference>
<comment type="caution">
    <text evidence="1">The sequence shown here is derived from an EMBL/GenBank/DDBJ whole genome shotgun (WGS) entry which is preliminary data.</text>
</comment>
<dbReference type="Proteomes" id="UP000285301">
    <property type="component" value="Unassembled WGS sequence"/>
</dbReference>
<evidence type="ECO:0000313" key="2">
    <source>
        <dbReference type="Proteomes" id="UP000285301"/>
    </source>
</evidence>
<proteinExistence type="predicted"/>
<name>A0A3S3PKT4_9ACAR</name>
<evidence type="ECO:0000313" key="1">
    <source>
        <dbReference type="EMBL" id="RWS03334.1"/>
    </source>
</evidence>
<gene>
    <name evidence="1" type="ORF">B4U79_18434</name>
</gene>
<dbReference type="STRING" id="1965070.A0A3S3PKT4"/>
<dbReference type="AlphaFoldDB" id="A0A3S3PKT4"/>
<dbReference type="InterPro" id="IPR002347">
    <property type="entry name" value="SDR_fam"/>
</dbReference>
<dbReference type="PANTHER" id="PTHR43313:SF36">
    <property type="entry name" value="D-BETA-HYDROXYBUTYRATE DEHYDROGENASE, MITOCHONDRIAL"/>
    <property type="match status" value="1"/>
</dbReference>